<evidence type="ECO:0000256" key="7">
    <source>
        <dbReference type="SAM" id="SignalP"/>
    </source>
</evidence>
<evidence type="ECO:0000256" key="4">
    <source>
        <dbReference type="ARBA" id="ARBA00022685"/>
    </source>
</evidence>
<dbReference type="Ensembl" id="ENSSLUT00000004856.1">
    <property type="protein sequence ID" value="ENSSLUP00000004721.1"/>
    <property type="gene ID" value="ENSSLUG00000002119.1"/>
</dbReference>
<evidence type="ECO:0000256" key="3">
    <source>
        <dbReference type="ARBA" id="ARBA00022525"/>
    </source>
</evidence>
<dbReference type="PROSITE" id="PS00267">
    <property type="entry name" value="TACHYKININ"/>
    <property type="match status" value="1"/>
</dbReference>
<evidence type="ECO:0000313" key="8">
    <source>
        <dbReference type="Ensembl" id="ENSSLUP00000004721.1"/>
    </source>
</evidence>
<keyword evidence="9" id="KW-1185">Reference proteome</keyword>
<dbReference type="Proteomes" id="UP000694568">
    <property type="component" value="Unplaced"/>
</dbReference>
<reference evidence="8" key="1">
    <citation type="submission" date="2025-08" db="UniProtKB">
        <authorList>
            <consortium name="Ensembl"/>
        </authorList>
    </citation>
    <scope>IDENTIFICATION</scope>
</reference>
<proteinExistence type="inferred from homology"/>
<keyword evidence="6" id="KW-0027">Amidation</keyword>
<keyword evidence="4" id="KW-0165">Cleavage on pair of basic residues</keyword>
<evidence type="ECO:0000313" key="9">
    <source>
        <dbReference type="Proteomes" id="UP000694568"/>
    </source>
</evidence>
<sequence length="166" mass="18580">MEALKFVAVLLVVVFVQVFGALGSPISNEEEDGETWTAENWQGYPLERGITIRLADLFKRSKGHQFHGLMGRSSGASQPVRLGKKRNKGEMFVGLMGRRSLGGGNANSLTQFKNHTGMRIRNVGFSSVFPTSTYLCTIIWAGKLFCFNISPLRFYNIFILCWKVSH</sequence>
<dbReference type="AlphaFoldDB" id="A0A8C9X1K6"/>
<dbReference type="GO" id="GO:0005576">
    <property type="term" value="C:extracellular region"/>
    <property type="evidence" value="ECO:0007669"/>
    <property type="project" value="UniProtKB-SubCell"/>
</dbReference>
<keyword evidence="5 7" id="KW-0732">Signal</keyword>
<dbReference type="PANTHER" id="PTHR11250:SF5">
    <property type="entry name" value="PROTACHYKININ-1-LIKE ISOFORM X1-RELATED"/>
    <property type="match status" value="1"/>
</dbReference>
<comment type="subcellular location">
    <subcellularLocation>
        <location evidence="1">Secreted</location>
    </subcellularLocation>
</comment>
<dbReference type="InterPro" id="IPR013055">
    <property type="entry name" value="Tachy_Neuro_lke_CS"/>
</dbReference>
<protein>
    <submittedName>
        <fullName evidence="8">Uncharacterized protein</fullName>
    </submittedName>
</protein>
<feature type="chain" id="PRO_5034512709" evidence="7">
    <location>
        <begin position="24"/>
        <end position="166"/>
    </location>
</feature>
<comment type="similarity">
    <text evidence="2">Belongs to the tachykinin family.</text>
</comment>
<evidence type="ECO:0000256" key="2">
    <source>
        <dbReference type="ARBA" id="ARBA00007518"/>
    </source>
</evidence>
<dbReference type="PANTHER" id="PTHR11250">
    <property type="entry name" value="TACHYKININ"/>
    <property type="match status" value="1"/>
</dbReference>
<keyword evidence="3" id="KW-0964">Secreted</keyword>
<name>A0A8C9X1K6_SANLU</name>
<feature type="signal peptide" evidence="7">
    <location>
        <begin position="1"/>
        <end position="23"/>
    </location>
</feature>
<evidence type="ECO:0000256" key="1">
    <source>
        <dbReference type="ARBA" id="ARBA00004613"/>
    </source>
</evidence>
<accession>A0A8C9X1K6</accession>
<organism evidence="8 9">
    <name type="scientific">Sander lucioperca</name>
    <name type="common">Pike-perch</name>
    <name type="synonym">Perca lucioperca</name>
    <dbReference type="NCBI Taxonomy" id="283035"/>
    <lineage>
        <taxon>Eukaryota</taxon>
        <taxon>Metazoa</taxon>
        <taxon>Chordata</taxon>
        <taxon>Craniata</taxon>
        <taxon>Vertebrata</taxon>
        <taxon>Euteleostomi</taxon>
        <taxon>Actinopterygii</taxon>
        <taxon>Neopterygii</taxon>
        <taxon>Teleostei</taxon>
        <taxon>Neoteleostei</taxon>
        <taxon>Acanthomorphata</taxon>
        <taxon>Eupercaria</taxon>
        <taxon>Perciformes</taxon>
        <taxon>Percoidei</taxon>
        <taxon>Percidae</taxon>
        <taxon>Luciopercinae</taxon>
        <taxon>Sander</taxon>
    </lineage>
</organism>
<evidence type="ECO:0000256" key="6">
    <source>
        <dbReference type="ARBA" id="ARBA00022815"/>
    </source>
</evidence>
<evidence type="ECO:0000256" key="5">
    <source>
        <dbReference type="ARBA" id="ARBA00022729"/>
    </source>
</evidence>
<reference evidence="8" key="2">
    <citation type="submission" date="2025-09" db="UniProtKB">
        <authorList>
            <consortium name="Ensembl"/>
        </authorList>
    </citation>
    <scope>IDENTIFICATION</scope>
</reference>
<dbReference type="GeneTree" id="ENSGT00650000094974"/>